<comment type="caution">
    <text evidence="2">The sequence shown here is derived from an EMBL/GenBank/DDBJ whole genome shotgun (WGS) entry which is preliminary data.</text>
</comment>
<name>A0A1Q9BVK4_SYMMI</name>
<gene>
    <name evidence="2" type="ORF">AK812_SmicGene45653</name>
</gene>
<feature type="region of interest" description="Disordered" evidence="1">
    <location>
        <begin position="119"/>
        <end position="145"/>
    </location>
</feature>
<sequence length="175" mass="19239">MGPKVAKARAVVLARAVMTETQWILKVLLREAPARLAKAEAMERMVRVDIQPMSKVSMPKAMARKAMDMLARKARVDMAIHPVGSQCLNRTSRKRCWKIAWGHVVKLSQSEILEDDLVSTGTHEEDEGEPVGSVPPPMSYGEEMQAGCCKTSAALDLQTNWQDAHDDGKGVDDGV</sequence>
<keyword evidence="3" id="KW-1185">Reference proteome</keyword>
<reference evidence="2 3" key="1">
    <citation type="submission" date="2016-02" db="EMBL/GenBank/DDBJ databases">
        <title>Genome analysis of coral dinoflagellate symbionts highlights evolutionary adaptations to a symbiotic lifestyle.</title>
        <authorList>
            <person name="Aranda M."/>
            <person name="Li Y."/>
            <person name="Liew Y.J."/>
            <person name="Baumgarten S."/>
            <person name="Simakov O."/>
            <person name="Wilson M."/>
            <person name="Piel J."/>
            <person name="Ashoor H."/>
            <person name="Bougouffa S."/>
            <person name="Bajic V.B."/>
            <person name="Ryu T."/>
            <person name="Ravasi T."/>
            <person name="Bayer T."/>
            <person name="Micklem G."/>
            <person name="Kim H."/>
            <person name="Bhak J."/>
            <person name="Lajeunesse T.C."/>
            <person name="Voolstra C.R."/>
        </authorList>
    </citation>
    <scope>NUCLEOTIDE SEQUENCE [LARGE SCALE GENOMIC DNA]</scope>
    <source>
        <strain evidence="2 3">CCMP2467</strain>
    </source>
</reference>
<accession>A0A1Q9BVK4</accession>
<organism evidence="2 3">
    <name type="scientific">Symbiodinium microadriaticum</name>
    <name type="common">Dinoflagellate</name>
    <name type="synonym">Zooxanthella microadriatica</name>
    <dbReference type="NCBI Taxonomy" id="2951"/>
    <lineage>
        <taxon>Eukaryota</taxon>
        <taxon>Sar</taxon>
        <taxon>Alveolata</taxon>
        <taxon>Dinophyceae</taxon>
        <taxon>Suessiales</taxon>
        <taxon>Symbiodiniaceae</taxon>
        <taxon>Symbiodinium</taxon>
    </lineage>
</organism>
<dbReference type="Proteomes" id="UP000186817">
    <property type="component" value="Unassembled WGS sequence"/>
</dbReference>
<dbReference type="AlphaFoldDB" id="A0A1Q9BVK4"/>
<proteinExistence type="predicted"/>
<evidence type="ECO:0000313" key="2">
    <source>
        <dbReference type="EMBL" id="OLP74728.1"/>
    </source>
</evidence>
<evidence type="ECO:0000256" key="1">
    <source>
        <dbReference type="SAM" id="MobiDB-lite"/>
    </source>
</evidence>
<dbReference type="EMBL" id="LSRX01003294">
    <property type="protein sequence ID" value="OLP74728.1"/>
    <property type="molecule type" value="Genomic_DNA"/>
</dbReference>
<evidence type="ECO:0000313" key="3">
    <source>
        <dbReference type="Proteomes" id="UP000186817"/>
    </source>
</evidence>
<protein>
    <submittedName>
        <fullName evidence="2">Uncharacterized protein</fullName>
    </submittedName>
</protein>